<sequence>MESIGEALGEFLEVDDSEPIPRVRVMLDCDSPLIMRRELDDAGQICVLHLQYEKLHIYCSGCSQVTHEAPLCPERVRDQHHHREQQLEQYQKRELEEKQGNQRSNREDRGKAVVSRKLPQEPKRRGHDAMASSSRPKPVRRALLSELETSGVNYTDAKPSTKEWVCKAFVETSRDTVKKNRSVDRLSPQQETKRAKPRALWYRATEEEAAMANEMDFQQAKWAEANRSQASEKQKIVSDGISNESGLVARVSIVGVEQDEMGRGLVTGPETLEAQQADNFDVIELNQEFQVMGFTNILNPTEIISPLKGLVNKAHKSRRTTQQINKVGVKKKIEHNPFQGKRIHNNMALAILEPPNVLADVSIPSTSNTGPDEGETSKELENPVGDEN</sequence>
<evidence type="ECO:0000313" key="2">
    <source>
        <dbReference type="EMBL" id="KFK24259.1"/>
    </source>
</evidence>
<evidence type="ECO:0000313" key="3">
    <source>
        <dbReference type="Proteomes" id="UP000029120"/>
    </source>
</evidence>
<dbReference type="Gramene" id="KFK24259">
    <property type="protein sequence ID" value="KFK24259"/>
    <property type="gene ID" value="AALP_AAs40498U000200"/>
</dbReference>
<evidence type="ECO:0000256" key="1">
    <source>
        <dbReference type="SAM" id="MobiDB-lite"/>
    </source>
</evidence>
<keyword evidence="3" id="KW-1185">Reference proteome</keyword>
<dbReference type="AlphaFoldDB" id="A0A087G307"/>
<dbReference type="PANTHER" id="PTHR31286:SF178">
    <property type="entry name" value="DUF4283 DOMAIN-CONTAINING PROTEIN"/>
    <property type="match status" value="1"/>
</dbReference>
<feature type="region of interest" description="Disordered" evidence="1">
    <location>
        <begin position="361"/>
        <end position="388"/>
    </location>
</feature>
<accession>A0A087G307</accession>
<dbReference type="EMBL" id="KL970673">
    <property type="protein sequence ID" value="KFK24259.1"/>
    <property type="molecule type" value="Genomic_DNA"/>
</dbReference>
<proteinExistence type="predicted"/>
<reference evidence="3" key="1">
    <citation type="journal article" date="2015" name="Nat. Plants">
        <title>Genome expansion of Arabis alpina linked with retrotransposition and reduced symmetric DNA methylation.</title>
        <authorList>
            <person name="Willing E.M."/>
            <person name="Rawat V."/>
            <person name="Mandakova T."/>
            <person name="Maumus F."/>
            <person name="James G.V."/>
            <person name="Nordstroem K.J."/>
            <person name="Becker C."/>
            <person name="Warthmann N."/>
            <person name="Chica C."/>
            <person name="Szarzynska B."/>
            <person name="Zytnicki M."/>
            <person name="Albani M.C."/>
            <person name="Kiefer C."/>
            <person name="Bergonzi S."/>
            <person name="Castaings L."/>
            <person name="Mateos J.L."/>
            <person name="Berns M.C."/>
            <person name="Bujdoso N."/>
            <person name="Piofczyk T."/>
            <person name="de Lorenzo L."/>
            <person name="Barrero-Sicilia C."/>
            <person name="Mateos I."/>
            <person name="Piednoel M."/>
            <person name="Hagmann J."/>
            <person name="Chen-Min-Tao R."/>
            <person name="Iglesias-Fernandez R."/>
            <person name="Schuster S.C."/>
            <person name="Alonso-Blanco C."/>
            <person name="Roudier F."/>
            <person name="Carbonero P."/>
            <person name="Paz-Ares J."/>
            <person name="Davis S.J."/>
            <person name="Pecinka A."/>
            <person name="Quesneville H."/>
            <person name="Colot V."/>
            <person name="Lysak M.A."/>
            <person name="Weigel D."/>
            <person name="Coupland G."/>
            <person name="Schneeberger K."/>
        </authorList>
    </citation>
    <scope>NUCLEOTIDE SEQUENCE [LARGE SCALE GENOMIC DNA]</scope>
    <source>
        <strain evidence="3">cv. Pajares</strain>
    </source>
</reference>
<gene>
    <name evidence="2" type="ORF">AALP_AAs40498U000200</name>
</gene>
<protein>
    <recommendedName>
        <fullName evidence="4">Zinc knuckle CX2CX4HX4C domain-containing protein</fullName>
    </recommendedName>
</protein>
<organism evidence="2 3">
    <name type="scientific">Arabis alpina</name>
    <name type="common">Alpine rock-cress</name>
    <dbReference type="NCBI Taxonomy" id="50452"/>
    <lineage>
        <taxon>Eukaryota</taxon>
        <taxon>Viridiplantae</taxon>
        <taxon>Streptophyta</taxon>
        <taxon>Embryophyta</taxon>
        <taxon>Tracheophyta</taxon>
        <taxon>Spermatophyta</taxon>
        <taxon>Magnoliopsida</taxon>
        <taxon>eudicotyledons</taxon>
        <taxon>Gunneridae</taxon>
        <taxon>Pentapetalae</taxon>
        <taxon>rosids</taxon>
        <taxon>malvids</taxon>
        <taxon>Brassicales</taxon>
        <taxon>Brassicaceae</taxon>
        <taxon>Arabideae</taxon>
        <taxon>Arabis</taxon>
    </lineage>
</organism>
<feature type="region of interest" description="Disordered" evidence="1">
    <location>
        <begin position="78"/>
        <end position="138"/>
    </location>
</feature>
<dbReference type="Proteomes" id="UP000029120">
    <property type="component" value="Unassembled WGS sequence"/>
</dbReference>
<dbReference type="PANTHER" id="PTHR31286">
    <property type="entry name" value="GLYCINE-RICH CELL WALL STRUCTURAL PROTEIN 1.8-LIKE"/>
    <property type="match status" value="1"/>
</dbReference>
<dbReference type="InterPro" id="IPR040256">
    <property type="entry name" value="At4g02000-like"/>
</dbReference>
<name>A0A087G307_ARAAL</name>
<evidence type="ECO:0008006" key="4">
    <source>
        <dbReference type="Google" id="ProtNLM"/>
    </source>
</evidence>
<feature type="compositionally biased region" description="Basic and acidic residues" evidence="1">
    <location>
        <begin position="84"/>
        <end position="111"/>
    </location>
</feature>